<organism evidence="3 4">
    <name type="scientific">Fundicoccus culcitae</name>
    <dbReference type="NCBI Taxonomy" id="2969821"/>
    <lineage>
        <taxon>Bacteria</taxon>
        <taxon>Bacillati</taxon>
        <taxon>Bacillota</taxon>
        <taxon>Bacilli</taxon>
        <taxon>Lactobacillales</taxon>
        <taxon>Aerococcaceae</taxon>
        <taxon>Fundicoccus</taxon>
    </lineage>
</organism>
<feature type="compositionally biased region" description="Basic residues" evidence="2">
    <location>
        <begin position="97"/>
        <end position="108"/>
    </location>
</feature>
<dbReference type="Gene3D" id="3.30.70.1950">
    <property type="match status" value="1"/>
</dbReference>
<accession>A0ABY5P6I0</accession>
<dbReference type="PIRSF" id="PIRSF029008">
    <property type="entry name" value="MecA"/>
    <property type="match status" value="1"/>
</dbReference>
<dbReference type="RefSeq" id="WP_313793657.1">
    <property type="nucleotide sequence ID" value="NZ_CP102453.1"/>
</dbReference>
<name>A0ABY5P6I0_9LACT</name>
<dbReference type="PANTHER" id="PTHR39161:SF1">
    <property type="entry name" value="ADAPTER PROTEIN MECA 1"/>
    <property type="match status" value="1"/>
</dbReference>
<dbReference type="InterPro" id="IPR038471">
    <property type="entry name" value="MecA_C_sf"/>
</dbReference>
<sequence length="233" mass="27626">MEMEHINENLIKVMIGMDDLEERGIDFLDLIGDQNSIEQFFYSILDEVDVDNHFHDSEAVTFQVMPNSEGLELYISRTNFDEMDAFWEDELSNRLREHRKQTRKGRSPKSKEKEIMNHSIDKNQSNEKTSTHVDKKRYNNINQIVRFQTLEDFLSLAREIPIDNIQTNLYHMHQSYYLVIKSINEQLDEKLAYSYILKMLEFGEPYSTTENVLMEHGELIREADALKFFGENI</sequence>
<dbReference type="PANTHER" id="PTHR39161">
    <property type="entry name" value="ADAPTER PROTEIN MECA"/>
    <property type="match status" value="1"/>
</dbReference>
<evidence type="ECO:0000256" key="2">
    <source>
        <dbReference type="SAM" id="MobiDB-lite"/>
    </source>
</evidence>
<evidence type="ECO:0000313" key="3">
    <source>
        <dbReference type="EMBL" id="UUX34154.1"/>
    </source>
</evidence>
<dbReference type="InterPro" id="IPR008681">
    <property type="entry name" value="Neg-reg_MecA"/>
</dbReference>
<evidence type="ECO:0000313" key="4">
    <source>
        <dbReference type="Proteomes" id="UP001315967"/>
    </source>
</evidence>
<feature type="region of interest" description="Disordered" evidence="2">
    <location>
        <begin position="97"/>
        <end position="117"/>
    </location>
</feature>
<dbReference type="Pfam" id="PF05389">
    <property type="entry name" value="MecA"/>
    <property type="match status" value="1"/>
</dbReference>
<evidence type="ECO:0000256" key="1">
    <source>
        <dbReference type="ARBA" id="ARBA00005397"/>
    </source>
</evidence>
<dbReference type="Proteomes" id="UP001315967">
    <property type="component" value="Chromosome"/>
</dbReference>
<keyword evidence="4" id="KW-1185">Reference proteome</keyword>
<proteinExistence type="inferred from homology"/>
<comment type="similarity">
    <text evidence="1">Belongs to the MecA family.</text>
</comment>
<gene>
    <name evidence="3" type="ORF">NRE15_00340</name>
</gene>
<dbReference type="EMBL" id="CP102453">
    <property type="protein sequence ID" value="UUX34154.1"/>
    <property type="molecule type" value="Genomic_DNA"/>
</dbReference>
<protein>
    <submittedName>
        <fullName evidence="3">Adaptor protein MecA</fullName>
    </submittedName>
</protein>
<reference evidence="3 4" key="1">
    <citation type="submission" date="2022-08" db="EMBL/GenBank/DDBJ databases">
        <title>Aerococcaceae sp. nov isolated from spoiled eye mask.</title>
        <authorList>
            <person name="Zhou G."/>
            <person name="Xie X.-B."/>
            <person name="Shi Q.-S."/>
            <person name="Wang Y.-S."/>
            <person name="Wen X."/>
            <person name="Peng H."/>
            <person name="Yang X.-J."/>
            <person name="Tao H.-B."/>
            <person name="Huang X.-M."/>
        </authorList>
    </citation>
    <scope>NUCLEOTIDE SEQUENCE [LARGE SCALE GENOMIC DNA]</scope>
    <source>
        <strain evidence="4">DM20194951</strain>
    </source>
</reference>